<evidence type="ECO:0000313" key="3">
    <source>
        <dbReference type="Proteomes" id="UP000276133"/>
    </source>
</evidence>
<name>A0A3M7PPA2_BRAPC</name>
<feature type="non-terminal residue" evidence="2">
    <location>
        <position position="1"/>
    </location>
</feature>
<keyword evidence="1" id="KW-0472">Membrane</keyword>
<gene>
    <name evidence="2" type="ORF">BpHYR1_022059</name>
</gene>
<dbReference type="EMBL" id="REGN01009544">
    <property type="protein sequence ID" value="RNA00957.1"/>
    <property type="molecule type" value="Genomic_DNA"/>
</dbReference>
<proteinExistence type="predicted"/>
<evidence type="ECO:0000256" key="1">
    <source>
        <dbReference type="SAM" id="Phobius"/>
    </source>
</evidence>
<keyword evidence="1" id="KW-0812">Transmembrane</keyword>
<organism evidence="2 3">
    <name type="scientific">Brachionus plicatilis</name>
    <name type="common">Marine rotifer</name>
    <name type="synonym">Brachionus muelleri</name>
    <dbReference type="NCBI Taxonomy" id="10195"/>
    <lineage>
        <taxon>Eukaryota</taxon>
        <taxon>Metazoa</taxon>
        <taxon>Spiralia</taxon>
        <taxon>Gnathifera</taxon>
        <taxon>Rotifera</taxon>
        <taxon>Eurotatoria</taxon>
        <taxon>Monogononta</taxon>
        <taxon>Pseudotrocha</taxon>
        <taxon>Ploima</taxon>
        <taxon>Brachionidae</taxon>
        <taxon>Brachionus</taxon>
    </lineage>
</organism>
<feature type="transmembrane region" description="Helical" evidence="1">
    <location>
        <begin position="25"/>
        <end position="44"/>
    </location>
</feature>
<dbReference type="Proteomes" id="UP000276133">
    <property type="component" value="Unassembled WGS sequence"/>
</dbReference>
<reference evidence="2 3" key="1">
    <citation type="journal article" date="2018" name="Sci. Rep.">
        <title>Genomic signatures of local adaptation to the degree of environmental predictability in rotifers.</title>
        <authorList>
            <person name="Franch-Gras L."/>
            <person name="Hahn C."/>
            <person name="Garcia-Roger E.M."/>
            <person name="Carmona M.J."/>
            <person name="Serra M."/>
            <person name="Gomez A."/>
        </authorList>
    </citation>
    <scope>NUCLEOTIDE SEQUENCE [LARGE SCALE GENOMIC DNA]</scope>
    <source>
        <strain evidence="2">HYR1</strain>
    </source>
</reference>
<keyword evidence="3" id="KW-1185">Reference proteome</keyword>
<evidence type="ECO:0000313" key="2">
    <source>
        <dbReference type="EMBL" id="RNA00957.1"/>
    </source>
</evidence>
<accession>A0A3M7PPA2</accession>
<keyword evidence="1" id="KW-1133">Transmembrane helix</keyword>
<protein>
    <submittedName>
        <fullName evidence="2">Uncharacterized protein</fullName>
    </submittedName>
</protein>
<comment type="caution">
    <text evidence="2">The sequence shown here is derived from an EMBL/GenBank/DDBJ whole genome shotgun (WGS) entry which is preliminary data.</text>
</comment>
<sequence length="72" mass="8147">VFLLDNLKDCIIDRLQILKIKNIDIPLSSLVGACVAIGTTLLSLRLRKDTKAKAFLQPQIKREKDTKGRKRT</sequence>
<dbReference type="AlphaFoldDB" id="A0A3M7PPA2"/>